<dbReference type="GO" id="GO:0008168">
    <property type="term" value="F:methyltransferase activity"/>
    <property type="evidence" value="ECO:0007669"/>
    <property type="project" value="UniProtKB-KW"/>
</dbReference>
<dbReference type="PANTHER" id="PTHR43542:SF1">
    <property type="entry name" value="METHYLTRANSFERASE"/>
    <property type="match status" value="1"/>
</dbReference>
<feature type="region of interest" description="Disordered" evidence="3">
    <location>
        <begin position="1"/>
        <end position="26"/>
    </location>
</feature>
<keyword evidence="5" id="KW-1185">Reference proteome</keyword>
<protein>
    <submittedName>
        <fullName evidence="4">Methylase</fullName>
    </submittedName>
</protein>
<evidence type="ECO:0000256" key="3">
    <source>
        <dbReference type="SAM" id="MobiDB-lite"/>
    </source>
</evidence>
<dbReference type="InterPro" id="IPR029063">
    <property type="entry name" value="SAM-dependent_MTases_sf"/>
</dbReference>
<sequence>MSRIIAGSAGGHRLATPSHSRTRPTSDLVRESAFNLIADWAGTVGEPADAMLERFSFLDLYGGTGAVALEAASRGAGPVVCVEKDRGTAALARGNADATGLPVQVVAQSVDAYLAGTPHTFDVVWFDPPYEVPTAVVEAQVAAVVDRWLASDGLVIVERSSRDTPPSWPISLTDVRKRRYGETTLYLAAKEDDA</sequence>
<dbReference type="PIRSF" id="PIRSF004553">
    <property type="entry name" value="CHP00095"/>
    <property type="match status" value="1"/>
</dbReference>
<dbReference type="Gene3D" id="3.40.50.150">
    <property type="entry name" value="Vaccinia Virus protein VP39"/>
    <property type="match status" value="1"/>
</dbReference>
<comment type="caution">
    <text evidence="4">The sequence shown here is derived from an EMBL/GenBank/DDBJ whole genome shotgun (WGS) entry which is preliminary data.</text>
</comment>
<reference evidence="4 5" key="1">
    <citation type="submission" date="2019-01" db="EMBL/GenBank/DDBJ databases">
        <title>Lactibacter flavus gen. nov., sp. nov., a novel bacterium of the family Propionibacteriaceae isolated from raw milk and dairy products.</title>
        <authorList>
            <person name="Huptas C."/>
            <person name="Wenning M."/>
            <person name="Breitenwieser F."/>
            <person name="Doll E."/>
            <person name="Von Neubeck M."/>
            <person name="Busse H.-J."/>
            <person name="Scherer S."/>
        </authorList>
    </citation>
    <scope>NUCLEOTIDE SEQUENCE [LARGE SCALE GENOMIC DNA]</scope>
    <source>
        <strain evidence="4 5">KCTC 33808</strain>
    </source>
</reference>
<dbReference type="PANTHER" id="PTHR43542">
    <property type="entry name" value="METHYLTRANSFERASE"/>
    <property type="match status" value="1"/>
</dbReference>
<dbReference type="AlphaFoldDB" id="A0A4Q9KCZ4"/>
<gene>
    <name evidence="4" type="ORF">ET989_09245</name>
</gene>
<dbReference type="GO" id="GO:0003676">
    <property type="term" value="F:nucleic acid binding"/>
    <property type="evidence" value="ECO:0007669"/>
    <property type="project" value="InterPro"/>
</dbReference>
<dbReference type="CDD" id="cd02440">
    <property type="entry name" value="AdoMet_MTases"/>
    <property type="match status" value="1"/>
</dbReference>
<dbReference type="EMBL" id="SDMQ01000008">
    <property type="protein sequence ID" value="TBT84321.1"/>
    <property type="molecule type" value="Genomic_DNA"/>
</dbReference>
<evidence type="ECO:0000313" key="4">
    <source>
        <dbReference type="EMBL" id="TBT84321.1"/>
    </source>
</evidence>
<dbReference type="RefSeq" id="WP_131168250.1">
    <property type="nucleotide sequence ID" value="NZ_SDMQ01000008.1"/>
</dbReference>
<dbReference type="GO" id="GO:0031167">
    <property type="term" value="P:rRNA methylation"/>
    <property type="evidence" value="ECO:0007669"/>
    <property type="project" value="InterPro"/>
</dbReference>
<evidence type="ECO:0000256" key="2">
    <source>
        <dbReference type="ARBA" id="ARBA00022679"/>
    </source>
</evidence>
<evidence type="ECO:0000256" key="1">
    <source>
        <dbReference type="ARBA" id="ARBA00022603"/>
    </source>
</evidence>
<dbReference type="Proteomes" id="UP000292373">
    <property type="component" value="Unassembled WGS sequence"/>
</dbReference>
<dbReference type="SUPFAM" id="SSF53335">
    <property type="entry name" value="S-adenosyl-L-methionine-dependent methyltransferases"/>
    <property type="match status" value="1"/>
</dbReference>
<dbReference type="PROSITE" id="PS00092">
    <property type="entry name" value="N6_MTASE"/>
    <property type="match status" value="1"/>
</dbReference>
<proteinExistence type="predicted"/>
<evidence type="ECO:0000313" key="5">
    <source>
        <dbReference type="Proteomes" id="UP000292373"/>
    </source>
</evidence>
<dbReference type="Pfam" id="PF03602">
    <property type="entry name" value="Cons_hypoth95"/>
    <property type="match status" value="1"/>
</dbReference>
<keyword evidence="1 4" id="KW-0489">Methyltransferase</keyword>
<dbReference type="InterPro" id="IPR004398">
    <property type="entry name" value="RNA_MeTrfase_RsmD"/>
</dbReference>
<keyword evidence="2" id="KW-0808">Transferase</keyword>
<name>A0A4Q9KCZ4_9ACTN</name>
<dbReference type="OrthoDB" id="9803017at2"/>
<dbReference type="InterPro" id="IPR002052">
    <property type="entry name" value="DNA_methylase_N6_adenine_CS"/>
</dbReference>
<accession>A0A4Q9KCZ4</accession>
<organism evidence="4 5">
    <name type="scientific">Propioniciclava sinopodophylli</name>
    <dbReference type="NCBI Taxonomy" id="1837344"/>
    <lineage>
        <taxon>Bacteria</taxon>
        <taxon>Bacillati</taxon>
        <taxon>Actinomycetota</taxon>
        <taxon>Actinomycetes</taxon>
        <taxon>Propionibacteriales</taxon>
        <taxon>Propionibacteriaceae</taxon>
        <taxon>Propioniciclava</taxon>
    </lineage>
</organism>